<name>A0A4R3YS47_9GAMM</name>
<feature type="domain" description="Peptidase M20 dimerisation" evidence="3">
    <location>
        <begin position="181"/>
        <end position="275"/>
    </location>
</feature>
<feature type="binding site" evidence="2">
    <location>
        <position position="353"/>
    </location>
    <ligand>
        <name>Mn(2+)</name>
        <dbReference type="ChEBI" id="CHEBI:29035"/>
        <label>2</label>
    </ligand>
</feature>
<feature type="binding site" evidence="2">
    <location>
        <position position="103"/>
    </location>
    <ligand>
        <name>Mn(2+)</name>
        <dbReference type="ChEBI" id="CHEBI:29035"/>
        <label>2</label>
    </ligand>
</feature>
<dbReference type="InterPro" id="IPR017439">
    <property type="entry name" value="Amidohydrolase"/>
</dbReference>
<dbReference type="OrthoDB" id="9777385at2"/>
<comment type="caution">
    <text evidence="4">The sequence shown here is derived from an EMBL/GenBank/DDBJ whole genome shotgun (WGS) entry which is preliminary data.</text>
</comment>
<dbReference type="FunFam" id="3.30.70.360:FF:000001">
    <property type="entry name" value="N-acetyldiaminopimelate deacetylase"/>
    <property type="match status" value="1"/>
</dbReference>
<dbReference type="GO" id="GO:0019877">
    <property type="term" value="P:diaminopimelate biosynthetic process"/>
    <property type="evidence" value="ECO:0007669"/>
    <property type="project" value="UniProtKB-ARBA"/>
</dbReference>
<keyword evidence="2" id="KW-0464">Manganese</keyword>
<dbReference type="SUPFAM" id="SSF55031">
    <property type="entry name" value="Bacterial exopeptidase dimerisation domain"/>
    <property type="match status" value="1"/>
</dbReference>
<evidence type="ECO:0000259" key="3">
    <source>
        <dbReference type="Pfam" id="PF07687"/>
    </source>
</evidence>
<comment type="cofactor">
    <cofactor evidence="2">
        <name>Mn(2+)</name>
        <dbReference type="ChEBI" id="CHEBI:29035"/>
    </cofactor>
    <text evidence="2">The Mn(2+) ion enhances activity.</text>
</comment>
<dbReference type="Proteomes" id="UP000295719">
    <property type="component" value="Unassembled WGS sequence"/>
</dbReference>
<dbReference type="PANTHER" id="PTHR11014">
    <property type="entry name" value="PEPTIDASE M20 FAMILY MEMBER"/>
    <property type="match status" value="1"/>
</dbReference>
<keyword evidence="2" id="KW-0479">Metal-binding</keyword>
<feature type="binding site" evidence="2">
    <location>
        <position position="101"/>
    </location>
    <ligand>
        <name>Mn(2+)</name>
        <dbReference type="ChEBI" id="CHEBI:29035"/>
        <label>2</label>
    </ligand>
</feature>
<protein>
    <submittedName>
        <fullName evidence="4">Amidohydrolase</fullName>
    </submittedName>
</protein>
<keyword evidence="5" id="KW-1185">Reference proteome</keyword>
<dbReference type="AlphaFoldDB" id="A0A4R3YS47"/>
<dbReference type="Gene3D" id="3.30.70.360">
    <property type="match status" value="1"/>
</dbReference>
<feature type="binding site" evidence="2">
    <location>
        <position position="161"/>
    </location>
    <ligand>
        <name>Mn(2+)</name>
        <dbReference type="ChEBI" id="CHEBI:29035"/>
        <label>2</label>
    </ligand>
</feature>
<dbReference type="Gene3D" id="3.40.630.10">
    <property type="entry name" value="Zn peptidases"/>
    <property type="match status" value="1"/>
</dbReference>
<keyword evidence="1 4" id="KW-0378">Hydrolase</keyword>
<dbReference type="InterPro" id="IPR011650">
    <property type="entry name" value="Peptidase_M20_dimer"/>
</dbReference>
<evidence type="ECO:0000256" key="1">
    <source>
        <dbReference type="ARBA" id="ARBA00022801"/>
    </source>
</evidence>
<accession>A0A4R3YS47</accession>
<reference evidence="4 5" key="1">
    <citation type="submission" date="2019-03" db="EMBL/GenBank/DDBJ databases">
        <title>Genomic Encyclopedia of Type Strains, Phase IV (KMG-IV): sequencing the most valuable type-strain genomes for metagenomic binning, comparative biology and taxonomic classification.</title>
        <authorList>
            <person name="Goeker M."/>
        </authorList>
    </citation>
    <scope>NUCLEOTIDE SEQUENCE [LARGE SCALE GENOMIC DNA]</scope>
    <source>
        <strain evidence="4 5">DSM 19580</strain>
    </source>
</reference>
<evidence type="ECO:0000256" key="2">
    <source>
        <dbReference type="PIRSR" id="PIRSR005962-1"/>
    </source>
</evidence>
<evidence type="ECO:0000313" key="4">
    <source>
        <dbReference type="EMBL" id="TCV95192.1"/>
    </source>
</evidence>
<dbReference type="PIRSF" id="PIRSF005962">
    <property type="entry name" value="Pept_M20D_amidohydro"/>
    <property type="match status" value="1"/>
</dbReference>
<dbReference type="Pfam" id="PF01546">
    <property type="entry name" value="Peptidase_M20"/>
    <property type="match status" value="1"/>
</dbReference>
<dbReference type="Pfam" id="PF07687">
    <property type="entry name" value="M20_dimer"/>
    <property type="match status" value="1"/>
</dbReference>
<dbReference type="SUPFAM" id="SSF53187">
    <property type="entry name" value="Zn-dependent exopeptidases"/>
    <property type="match status" value="1"/>
</dbReference>
<sequence length="392" mass="42110">MNTETHCKALAQFIESFRHDLHRFPELSSQEFQTTGKIRQALESAGVRVLNLQLETGLVAELGKPHQGPLVVLRADIDALPINEQSGVEYVSQHPGVMHACGHDFHTSAALGAALLLKQSEDALPGRVRILFQPAEETGVGAAQIVKSGALDGADVIFGIHNDPLLPIGVVGSKADALTAGVDRFEILVTAKGGHAAIPQESNDPVIITGQLITAIQTLVSRNISSNDNAVVSITQVHSGNTWNVIADSAYLEGTVRTFSPPVRQKIEQRLRQVISGMAQAFDAGIELRWHAGPPSVLNSAEWVDFSLQVAEGEGFKSRRIEASPIGEDFSYYQQKIPGAFMMVGSGGPYSLHHPKFRVDDRALFPTARYLAALARQSLAQLAAASPQVDVA</sequence>
<dbReference type="InterPro" id="IPR002933">
    <property type="entry name" value="Peptidase_M20"/>
</dbReference>
<gene>
    <name evidence="4" type="ORF">EDC52_106123</name>
</gene>
<dbReference type="EMBL" id="SMCR01000006">
    <property type="protein sequence ID" value="TCV95192.1"/>
    <property type="molecule type" value="Genomic_DNA"/>
</dbReference>
<dbReference type="RefSeq" id="WP_131865878.1">
    <property type="nucleotide sequence ID" value="NZ_SMCR01000006.1"/>
</dbReference>
<feature type="binding site" evidence="2">
    <location>
        <position position="137"/>
    </location>
    <ligand>
        <name>Mn(2+)</name>
        <dbReference type="ChEBI" id="CHEBI:29035"/>
        <label>2</label>
    </ligand>
</feature>
<organism evidence="4 5">
    <name type="scientific">Biostraticola tofi</name>
    <dbReference type="NCBI Taxonomy" id="466109"/>
    <lineage>
        <taxon>Bacteria</taxon>
        <taxon>Pseudomonadati</taxon>
        <taxon>Pseudomonadota</taxon>
        <taxon>Gammaproteobacteria</taxon>
        <taxon>Enterobacterales</taxon>
        <taxon>Bruguierivoracaceae</taxon>
        <taxon>Biostraticola</taxon>
    </lineage>
</organism>
<dbReference type="PANTHER" id="PTHR11014:SF63">
    <property type="entry name" value="METALLOPEPTIDASE, PUTATIVE (AFU_ORTHOLOGUE AFUA_6G09600)-RELATED"/>
    <property type="match status" value="1"/>
</dbReference>
<dbReference type="GO" id="GO:0046872">
    <property type="term" value="F:metal ion binding"/>
    <property type="evidence" value="ECO:0007669"/>
    <property type="project" value="UniProtKB-KW"/>
</dbReference>
<dbReference type="GO" id="GO:0050118">
    <property type="term" value="F:N-acetyldiaminopimelate deacetylase activity"/>
    <property type="evidence" value="ECO:0007669"/>
    <property type="project" value="UniProtKB-ARBA"/>
</dbReference>
<evidence type="ECO:0000313" key="5">
    <source>
        <dbReference type="Proteomes" id="UP000295719"/>
    </source>
</evidence>
<dbReference type="NCBIfam" id="TIGR01891">
    <property type="entry name" value="amidohydrolases"/>
    <property type="match status" value="1"/>
</dbReference>
<proteinExistence type="predicted"/>
<dbReference type="InterPro" id="IPR036264">
    <property type="entry name" value="Bact_exopeptidase_dim_dom"/>
</dbReference>